<proteinExistence type="predicted"/>
<dbReference type="Gramene" id="Manes.01G039000.1.v8.1">
    <property type="protein sequence ID" value="Manes.01G039000.1.v8.1.CDS.1"/>
    <property type="gene ID" value="Manes.01G039000.v8.1"/>
</dbReference>
<feature type="transmembrane region" description="Helical" evidence="1">
    <location>
        <begin position="147"/>
        <end position="173"/>
    </location>
</feature>
<feature type="transmembrane region" description="Helical" evidence="1">
    <location>
        <begin position="266"/>
        <end position="285"/>
    </location>
</feature>
<organism evidence="2 3">
    <name type="scientific">Manihot esculenta</name>
    <name type="common">Cassava</name>
    <name type="synonym">Jatropha manihot</name>
    <dbReference type="NCBI Taxonomy" id="3983"/>
    <lineage>
        <taxon>Eukaryota</taxon>
        <taxon>Viridiplantae</taxon>
        <taxon>Streptophyta</taxon>
        <taxon>Embryophyta</taxon>
        <taxon>Tracheophyta</taxon>
        <taxon>Spermatophyta</taxon>
        <taxon>Magnoliopsida</taxon>
        <taxon>eudicotyledons</taxon>
        <taxon>Gunneridae</taxon>
        <taxon>Pentapetalae</taxon>
        <taxon>rosids</taxon>
        <taxon>fabids</taxon>
        <taxon>Malpighiales</taxon>
        <taxon>Euphorbiaceae</taxon>
        <taxon>Crotonoideae</taxon>
        <taxon>Manihoteae</taxon>
        <taxon>Manihot</taxon>
    </lineage>
</organism>
<keyword evidence="1" id="KW-0812">Transmembrane</keyword>
<evidence type="ECO:0000256" key="1">
    <source>
        <dbReference type="SAM" id="Phobius"/>
    </source>
</evidence>
<gene>
    <name evidence="2" type="ORF">MANES_01G039000v8</name>
</gene>
<keyword evidence="1" id="KW-1133">Transmembrane helix</keyword>
<name>A0A2C9WJZ4_MANES</name>
<keyword evidence="1" id="KW-0472">Membrane</keyword>
<protein>
    <recommendedName>
        <fullName evidence="4">THH1/TOM1/TOM3 domain-containing protein</fullName>
    </recommendedName>
</protein>
<feature type="transmembrane region" description="Helical" evidence="1">
    <location>
        <begin position="204"/>
        <end position="225"/>
    </location>
</feature>
<accession>A0A2C9WJZ4</accession>
<evidence type="ECO:0008006" key="4">
    <source>
        <dbReference type="Google" id="ProtNLM"/>
    </source>
</evidence>
<dbReference type="OrthoDB" id="539709at2759"/>
<reference evidence="3" key="1">
    <citation type="journal article" date="2016" name="Nat. Biotechnol.">
        <title>Sequencing wild and cultivated cassava and related species reveals extensive interspecific hybridization and genetic diversity.</title>
        <authorList>
            <person name="Bredeson J.V."/>
            <person name="Lyons J.B."/>
            <person name="Prochnik S.E."/>
            <person name="Wu G.A."/>
            <person name="Ha C.M."/>
            <person name="Edsinger-Gonzales E."/>
            <person name="Grimwood J."/>
            <person name="Schmutz J."/>
            <person name="Rabbi I.Y."/>
            <person name="Egesi C."/>
            <person name="Nauluvula P."/>
            <person name="Lebot V."/>
            <person name="Ndunguru J."/>
            <person name="Mkamilo G."/>
            <person name="Bart R.S."/>
            <person name="Setter T.L."/>
            <person name="Gleadow R.M."/>
            <person name="Kulakow P."/>
            <person name="Ferguson M.E."/>
            <person name="Rounsley S."/>
            <person name="Rokhsar D.S."/>
        </authorList>
    </citation>
    <scope>NUCLEOTIDE SEQUENCE [LARGE SCALE GENOMIC DNA]</scope>
    <source>
        <strain evidence="3">cv. AM560-2</strain>
    </source>
</reference>
<feature type="transmembrane region" description="Helical" evidence="1">
    <location>
        <begin position="237"/>
        <end position="260"/>
    </location>
</feature>
<sequence>MSFHAVSTSSAPATTLSGDLFNSLLDSSTLCCITGLLLLSLISLAFVFNLRFKSRNSHHLQRFNSLWTVRFLLVSFISLWAFNELLRLSFFRRKYLFPFISSLTLEQQASFCKIHIVFSLGFFEPGFLVTQLFLVNVSVQKKTPRGSWAFVFVFANCFPVLFLQVLFVFFSGIQLPLPEVFLRSSVVSKSDQVLLCEYPLMSSIIFGAFGIWYLLGFSVSCFKVLNLVINKGLRLRMYALAFVVLLMLPTQILFMGLSVLWGPEEFLYASIAFLVFGTTLVIAAVGEGILVIKPIVDSLAVGEDALPASVIPCEQTASKEKEQQQRPNM</sequence>
<feature type="transmembrane region" description="Helical" evidence="1">
    <location>
        <begin position="114"/>
        <end position="135"/>
    </location>
</feature>
<feature type="transmembrane region" description="Helical" evidence="1">
    <location>
        <begin position="27"/>
        <end position="52"/>
    </location>
</feature>
<dbReference type="PANTHER" id="PTHR34116:SF9">
    <property type="entry name" value="OS08G0346600 PROTEIN"/>
    <property type="match status" value="1"/>
</dbReference>
<evidence type="ECO:0000313" key="3">
    <source>
        <dbReference type="Proteomes" id="UP000091857"/>
    </source>
</evidence>
<comment type="caution">
    <text evidence="2">The sequence shown here is derived from an EMBL/GenBank/DDBJ whole genome shotgun (WGS) entry which is preliminary data.</text>
</comment>
<dbReference type="EMBL" id="CM004387">
    <property type="protein sequence ID" value="OAY59537.1"/>
    <property type="molecule type" value="Genomic_DNA"/>
</dbReference>
<keyword evidence="3" id="KW-1185">Reference proteome</keyword>
<evidence type="ECO:0000313" key="2">
    <source>
        <dbReference type="EMBL" id="OAY59537.1"/>
    </source>
</evidence>
<dbReference type="STRING" id="3983.A0A2C9WJZ4"/>
<feature type="transmembrane region" description="Helical" evidence="1">
    <location>
        <begin position="64"/>
        <end position="82"/>
    </location>
</feature>
<dbReference type="Proteomes" id="UP000091857">
    <property type="component" value="Chromosome 1"/>
</dbReference>
<dbReference type="AlphaFoldDB" id="A0A2C9WJZ4"/>
<dbReference type="PANTHER" id="PTHR34116">
    <property type="entry name" value="PLASMINOGEN ACTIVATOR INHIBITOR"/>
    <property type="match status" value="1"/>
</dbReference>